<comment type="similarity">
    <text evidence="3 12">Belongs to the glycosyltransferase 10 family.</text>
</comment>
<proteinExistence type="inferred from homology"/>
<comment type="subcellular location">
    <subcellularLocation>
        <location evidence="1 12">Golgi apparatus</location>
        <location evidence="1 12">Golgi stack membrane</location>
        <topology evidence="1 12">Single-pass type II membrane protein</topology>
    </subcellularLocation>
</comment>
<keyword evidence="11" id="KW-0325">Glycoprotein</keyword>
<dbReference type="EC" id="2.4.1.-" evidence="12"/>
<organism evidence="15 16">
    <name type="scientific">Bursaphelenchus okinawaensis</name>
    <dbReference type="NCBI Taxonomy" id="465554"/>
    <lineage>
        <taxon>Eukaryota</taxon>
        <taxon>Metazoa</taxon>
        <taxon>Ecdysozoa</taxon>
        <taxon>Nematoda</taxon>
        <taxon>Chromadorea</taxon>
        <taxon>Rhabditida</taxon>
        <taxon>Tylenchina</taxon>
        <taxon>Tylenchomorpha</taxon>
        <taxon>Aphelenchoidea</taxon>
        <taxon>Aphelenchoididae</taxon>
        <taxon>Bursaphelenchus</taxon>
    </lineage>
</organism>
<feature type="transmembrane region" description="Helical" evidence="12">
    <location>
        <begin position="12"/>
        <end position="29"/>
    </location>
</feature>
<evidence type="ECO:0000256" key="8">
    <source>
        <dbReference type="ARBA" id="ARBA00022989"/>
    </source>
</evidence>
<dbReference type="GO" id="GO:0032580">
    <property type="term" value="C:Golgi cisterna membrane"/>
    <property type="evidence" value="ECO:0007669"/>
    <property type="project" value="UniProtKB-SubCell"/>
</dbReference>
<keyword evidence="5 12" id="KW-0808">Transferase</keyword>
<keyword evidence="9 12" id="KW-0333">Golgi apparatus</keyword>
<comment type="pathway">
    <text evidence="2">Protein modification; protein glycosylation.</text>
</comment>
<evidence type="ECO:0000256" key="2">
    <source>
        <dbReference type="ARBA" id="ARBA00004922"/>
    </source>
</evidence>
<dbReference type="PANTHER" id="PTHR48438:SF1">
    <property type="entry name" value="ALPHA-(1,3)-FUCOSYLTRANSFERASE C-RELATED"/>
    <property type="match status" value="1"/>
</dbReference>
<reference evidence="15" key="1">
    <citation type="submission" date="2020-09" db="EMBL/GenBank/DDBJ databases">
        <authorList>
            <person name="Kikuchi T."/>
        </authorList>
    </citation>
    <scope>NUCLEOTIDE SEQUENCE</scope>
    <source>
        <strain evidence="15">SH1</strain>
    </source>
</reference>
<evidence type="ECO:0000256" key="11">
    <source>
        <dbReference type="ARBA" id="ARBA00023180"/>
    </source>
</evidence>
<evidence type="ECO:0000256" key="4">
    <source>
        <dbReference type="ARBA" id="ARBA00022676"/>
    </source>
</evidence>
<keyword evidence="7" id="KW-0735">Signal-anchor</keyword>
<keyword evidence="16" id="KW-1185">Reference proteome</keyword>
<evidence type="ECO:0000256" key="3">
    <source>
        <dbReference type="ARBA" id="ARBA00008919"/>
    </source>
</evidence>
<dbReference type="Gene3D" id="3.40.50.11660">
    <property type="entry name" value="Glycosyl transferase family 10, C-terminal domain"/>
    <property type="match status" value="1"/>
</dbReference>
<dbReference type="UniPathway" id="UPA00378"/>
<dbReference type="OrthoDB" id="5912041at2759"/>
<dbReference type="Pfam" id="PF00852">
    <property type="entry name" value="Glyco_transf_10"/>
    <property type="match status" value="1"/>
</dbReference>
<dbReference type="EMBL" id="CAJFDH010000002">
    <property type="protein sequence ID" value="CAD5210189.1"/>
    <property type="molecule type" value="Genomic_DNA"/>
</dbReference>
<accession>A0A811K517</accession>
<evidence type="ECO:0000256" key="12">
    <source>
        <dbReference type="RuleBase" id="RU003832"/>
    </source>
</evidence>
<evidence type="ECO:0000256" key="10">
    <source>
        <dbReference type="ARBA" id="ARBA00023136"/>
    </source>
</evidence>
<dbReference type="Proteomes" id="UP000614601">
    <property type="component" value="Unassembled WGS sequence"/>
</dbReference>
<comment type="caution">
    <text evidence="15">The sequence shown here is derived from an EMBL/GenBank/DDBJ whole genome shotgun (WGS) entry which is preliminary data.</text>
</comment>
<evidence type="ECO:0000313" key="16">
    <source>
        <dbReference type="Proteomes" id="UP000614601"/>
    </source>
</evidence>
<protein>
    <recommendedName>
        <fullName evidence="12">Fucosyltransferase</fullName>
        <ecNumber evidence="12">2.4.1.-</ecNumber>
    </recommendedName>
</protein>
<evidence type="ECO:0000256" key="9">
    <source>
        <dbReference type="ARBA" id="ARBA00023034"/>
    </source>
</evidence>
<dbReference type="InterPro" id="IPR001503">
    <property type="entry name" value="Glyco_trans_10"/>
</dbReference>
<feature type="domain" description="Fucosyltransferase C-terminal" evidence="13">
    <location>
        <begin position="186"/>
        <end position="347"/>
    </location>
</feature>
<dbReference type="PANTHER" id="PTHR48438">
    <property type="entry name" value="ALPHA-(1,3)-FUCOSYLTRANSFERASE C-RELATED"/>
    <property type="match status" value="1"/>
</dbReference>
<name>A0A811K517_9BILA</name>
<keyword evidence="10 12" id="KW-0472">Membrane</keyword>
<feature type="domain" description="Fucosyltransferase N-terminal" evidence="14">
    <location>
        <begin position="65"/>
        <end position="166"/>
    </location>
</feature>
<dbReference type="SUPFAM" id="SSF53756">
    <property type="entry name" value="UDP-Glycosyltransferase/glycogen phosphorylase"/>
    <property type="match status" value="1"/>
</dbReference>
<dbReference type="InterPro" id="IPR055270">
    <property type="entry name" value="Glyco_tran_10_C"/>
</dbReference>
<dbReference type="EMBL" id="CAJFCW020000002">
    <property type="protein sequence ID" value="CAG9090844.1"/>
    <property type="molecule type" value="Genomic_DNA"/>
</dbReference>
<evidence type="ECO:0000256" key="7">
    <source>
        <dbReference type="ARBA" id="ARBA00022968"/>
    </source>
</evidence>
<evidence type="ECO:0000259" key="13">
    <source>
        <dbReference type="Pfam" id="PF00852"/>
    </source>
</evidence>
<keyword evidence="4 12" id="KW-0328">Glycosyltransferase</keyword>
<evidence type="ECO:0000256" key="1">
    <source>
        <dbReference type="ARBA" id="ARBA00004447"/>
    </source>
</evidence>
<dbReference type="Proteomes" id="UP000783686">
    <property type="component" value="Unassembled WGS sequence"/>
</dbReference>
<dbReference type="InterPro" id="IPR031481">
    <property type="entry name" value="Glyco_tran_10_N"/>
</dbReference>
<sequence length="380" mass="43981">MRKVTYTESFKSLVLMVVFICVIYILITTKRDFIRTKNGLIATNLKSTLSKGVQSNESYNNMSDVKIILLWTTYYGRDSYLTPPFEPCEYKFVHTNDRSYLPNASLVVFHVGETKAADLPLNSSVPKVYLAIESAVHAIFYRGSPPADFYNYSITYRDDSDVTLIYDPPRTEYSRKTDKEIEKIIAKKTEFALSARSNCRTPSKRERLIEQLQSYVNLTLVGGCSKVDCDNTCLDKLIENHYFYLSFENSICDQYTTEKFFRFTKFIVPIVLKRSVVPKRIPHDIFIAVDDFNNVIELVNYLKMLVRTPKEYKKYFEWAKHDPLTDTYSKKVLDAACTSCKLAHELPPKQIPDYSKILDRDLCDNDFLNRFLNTTSSSAI</sequence>
<gene>
    <name evidence="15" type="ORF">BOKJ2_LOCUS3063</name>
</gene>
<evidence type="ECO:0000313" key="15">
    <source>
        <dbReference type="EMBL" id="CAD5210189.1"/>
    </source>
</evidence>
<dbReference type="InterPro" id="IPR038577">
    <property type="entry name" value="GT10-like_C_sf"/>
</dbReference>
<dbReference type="GO" id="GO:0008417">
    <property type="term" value="F:fucosyltransferase activity"/>
    <property type="evidence" value="ECO:0007669"/>
    <property type="project" value="InterPro"/>
</dbReference>
<keyword evidence="8 12" id="KW-1133">Transmembrane helix</keyword>
<dbReference type="AlphaFoldDB" id="A0A811K517"/>
<evidence type="ECO:0000256" key="5">
    <source>
        <dbReference type="ARBA" id="ARBA00022679"/>
    </source>
</evidence>
<evidence type="ECO:0000259" key="14">
    <source>
        <dbReference type="Pfam" id="PF17039"/>
    </source>
</evidence>
<dbReference type="Pfam" id="PF17039">
    <property type="entry name" value="Glyco_tran_10_N"/>
    <property type="match status" value="1"/>
</dbReference>
<keyword evidence="6 12" id="KW-0812">Transmembrane</keyword>
<evidence type="ECO:0000256" key="6">
    <source>
        <dbReference type="ARBA" id="ARBA00022692"/>
    </source>
</evidence>